<reference evidence="3" key="1">
    <citation type="submission" date="2025-08" db="UniProtKB">
        <authorList>
            <consortium name="RefSeq"/>
        </authorList>
    </citation>
    <scope>IDENTIFICATION</scope>
    <source>
        <tissue evidence="3">Gonad</tissue>
    </source>
</reference>
<evidence type="ECO:0000256" key="1">
    <source>
        <dbReference type="SAM" id="MobiDB-lite"/>
    </source>
</evidence>
<dbReference type="KEGG" id="bbel:109462498"/>
<protein>
    <submittedName>
        <fullName evidence="3">Uncharacterized protein LOC109462498</fullName>
    </submittedName>
</protein>
<dbReference type="GeneID" id="109462498"/>
<proteinExistence type="predicted"/>
<sequence length="114" mass="12300">MIIRNTVPPPRHVEPSPLRPRTANAVLYPPEDLSQVASQLLRLIVPERTGQNAAARAEPPARSSPTFCVLACAMPATRSQRRSGGGAVDDPPPSVTTVPKKPPKKPKKADRRPD</sequence>
<evidence type="ECO:0000313" key="3">
    <source>
        <dbReference type="RefSeq" id="XP_019614611.1"/>
    </source>
</evidence>
<dbReference type="RefSeq" id="XP_019614611.1">
    <property type="nucleotide sequence ID" value="XM_019759052.1"/>
</dbReference>
<accession>A0A6P4YCI5</accession>
<feature type="region of interest" description="Disordered" evidence="1">
    <location>
        <begin position="77"/>
        <end position="114"/>
    </location>
</feature>
<organism evidence="2 3">
    <name type="scientific">Branchiostoma belcheri</name>
    <name type="common">Amphioxus</name>
    <dbReference type="NCBI Taxonomy" id="7741"/>
    <lineage>
        <taxon>Eukaryota</taxon>
        <taxon>Metazoa</taxon>
        <taxon>Chordata</taxon>
        <taxon>Cephalochordata</taxon>
        <taxon>Leptocardii</taxon>
        <taxon>Amphioxiformes</taxon>
        <taxon>Branchiostomatidae</taxon>
        <taxon>Branchiostoma</taxon>
    </lineage>
</organism>
<evidence type="ECO:0000313" key="2">
    <source>
        <dbReference type="Proteomes" id="UP000515135"/>
    </source>
</evidence>
<dbReference type="Proteomes" id="UP000515135">
    <property type="component" value="Unplaced"/>
</dbReference>
<feature type="region of interest" description="Disordered" evidence="1">
    <location>
        <begin position="1"/>
        <end position="23"/>
    </location>
</feature>
<feature type="compositionally biased region" description="Basic residues" evidence="1">
    <location>
        <begin position="101"/>
        <end position="114"/>
    </location>
</feature>
<gene>
    <name evidence="3" type="primary">LOC109462498</name>
</gene>
<dbReference type="AlphaFoldDB" id="A0A6P4YCI5"/>
<name>A0A6P4YCI5_BRABE</name>
<keyword evidence="2" id="KW-1185">Reference proteome</keyword>